<evidence type="ECO:0000256" key="4">
    <source>
        <dbReference type="ARBA" id="ARBA00022679"/>
    </source>
</evidence>
<dbReference type="GO" id="GO:0005737">
    <property type="term" value="C:cytoplasm"/>
    <property type="evidence" value="ECO:0007669"/>
    <property type="project" value="UniProtKB-SubCell"/>
</dbReference>
<gene>
    <name evidence="9" type="ORF">V1477_005348</name>
</gene>
<proteinExistence type="inferred from homology"/>
<dbReference type="SUPFAM" id="SSF82199">
    <property type="entry name" value="SET domain"/>
    <property type="match status" value="1"/>
</dbReference>
<evidence type="ECO:0000256" key="5">
    <source>
        <dbReference type="ARBA" id="ARBA00022691"/>
    </source>
</evidence>
<keyword evidence="6" id="KW-0009">Actin-binding</keyword>
<comment type="similarity">
    <text evidence="7">Belongs to the class V-like SAM-binding methyltransferase superfamily. SETD3 actin-histidine methyltransferase family.</text>
</comment>
<keyword evidence="2" id="KW-0963">Cytoplasm</keyword>
<reference evidence="9 10" key="1">
    <citation type="journal article" date="2024" name="Ann. Entomol. Soc. Am.">
        <title>Genomic analyses of the southern and eastern yellowjacket wasps (Hymenoptera: Vespidae) reveal evolutionary signatures of social life.</title>
        <authorList>
            <person name="Catto M.A."/>
            <person name="Caine P.B."/>
            <person name="Orr S.E."/>
            <person name="Hunt B.G."/>
            <person name="Goodisman M.A.D."/>
        </authorList>
    </citation>
    <scope>NUCLEOTIDE SEQUENCE [LARGE SCALE GENOMIC DNA]</scope>
    <source>
        <strain evidence="9">232</strain>
        <tissue evidence="9">Head and thorax</tissue>
    </source>
</reference>
<evidence type="ECO:0000256" key="2">
    <source>
        <dbReference type="ARBA" id="ARBA00022490"/>
    </source>
</evidence>
<dbReference type="InterPro" id="IPR036464">
    <property type="entry name" value="Rubisco_LSMT_subst-bd_sf"/>
</dbReference>
<evidence type="ECO:0000256" key="3">
    <source>
        <dbReference type="ARBA" id="ARBA00022603"/>
    </source>
</evidence>
<comment type="caution">
    <text evidence="9">The sequence shown here is derived from an EMBL/GenBank/DDBJ whole genome shotgun (WGS) entry which is preliminary data.</text>
</comment>
<organism evidence="9 10">
    <name type="scientific">Vespula maculifrons</name>
    <name type="common">Eastern yellow jacket</name>
    <name type="synonym">Wasp</name>
    <dbReference type="NCBI Taxonomy" id="7453"/>
    <lineage>
        <taxon>Eukaryota</taxon>
        <taxon>Metazoa</taxon>
        <taxon>Ecdysozoa</taxon>
        <taxon>Arthropoda</taxon>
        <taxon>Hexapoda</taxon>
        <taxon>Insecta</taxon>
        <taxon>Pterygota</taxon>
        <taxon>Neoptera</taxon>
        <taxon>Endopterygota</taxon>
        <taxon>Hymenoptera</taxon>
        <taxon>Apocrita</taxon>
        <taxon>Aculeata</taxon>
        <taxon>Vespoidea</taxon>
        <taxon>Vespidae</taxon>
        <taxon>Vespinae</taxon>
        <taxon>Vespula</taxon>
    </lineage>
</organism>
<name>A0ABD2CPD3_VESMC</name>
<dbReference type="CDD" id="cd19176">
    <property type="entry name" value="SET_SETD3"/>
    <property type="match status" value="1"/>
</dbReference>
<dbReference type="Pfam" id="PF00856">
    <property type="entry name" value="SET"/>
    <property type="match status" value="1"/>
</dbReference>
<evidence type="ECO:0000256" key="6">
    <source>
        <dbReference type="ARBA" id="ARBA00023203"/>
    </source>
</evidence>
<dbReference type="InterPro" id="IPR015353">
    <property type="entry name" value="Rubisco_LSMT_subst-bd"/>
</dbReference>
<dbReference type="Proteomes" id="UP001607303">
    <property type="component" value="Unassembled WGS sequence"/>
</dbReference>
<protein>
    <recommendedName>
        <fullName evidence="7">protein-histidine N-methyltransferase</fullName>
        <ecNumber evidence="7">2.1.1.85</ecNumber>
    </recommendedName>
</protein>
<dbReference type="InterPro" id="IPR044428">
    <property type="entry name" value="SETD3_SET"/>
</dbReference>
<keyword evidence="4 7" id="KW-0808">Transferase</keyword>
<dbReference type="InterPro" id="IPR001214">
    <property type="entry name" value="SET_dom"/>
</dbReference>
<dbReference type="PROSITE" id="PS51565">
    <property type="entry name" value="SAM_MT85_SETD3"/>
    <property type="match status" value="1"/>
</dbReference>
<dbReference type="GO" id="GO:0018064">
    <property type="term" value="F:protein-L-histidine N-tele-methyltransferase activity"/>
    <property type="evidence" value="ECO:0007669"/>
    <property type="project" value="UniProtKB-EC"/>
</dbReference>
<evidence type="ECO:0000259" key="8">
    <source>
        <dbReference type="PROSITE" id="PS50280"/>
    </source>
</evidence>
<dbReference type="PANTHER" id="PTHR13271">
    <property type="entry name" value="UNCHARACTERIZED PUTATIVE METHYLTRANSFERASE"/>
    <property type="match status" value="1"/>
</dbReference>
<dbReference type="InterPro" id="IPR050600">
    <property type="entry name" value="SETD3_SETD6_MTase"/>
</dbReference>
<dbReference type="GO" id="GO:0003779">
    <property type="term" value="F:actin binding"/>
    <property type="evidence" value="ECO:0007669"/>
    <property type="project" value="UniProtKB-KW"/>
</dbReference>
<dbReference type="PROSITE" id="PS50280">
    <property type="entry name" value="SET"/>
    <property type="match status" value="1"/>
</dbReference>
<keyword evidence="10" id="KW-1185">Reference proteome</keyword>
<evidence type="ECO:0000256" key="1">
    <source>
        <dbReference type="ARBA" id="ARBA00004496"/>
    </source>
</evidence>
<dbReference type="InterPro" id="IPR025785">
    <property type="entry name" value="SETD3"/>
</dbReference>
<dbReference type="SUPFAM" id="SSF81822">
    <property type="entry name" value="RuBisCo LSMT C-terminal, substrate-binding domain"/>
    <property type="match status" value="1"/>
</dbReference>
<dbReference type="PANTHER" id="PTHR13271:SF47">
    <property type="entry name" value="ACTIN-HISTIDINE N-METHYLTRANSFERASE"/>
    <property type="match status" value="1"/>
</dbReference>
<dbReference type="AlphaFoldDB" id="A0ABD2CPD3"/>
<keyword evidence="5 7" id="KW-0949">S-adenosyl-L-methionine</keyword>
<comment type="catalytic activity">
    <reaction evidence="7">
        <text>L-histidyl-[protein] + S-adenosyl-L-methionine = N(tele)-methyl-L-histidyl-[protein] + S-adenosyl-L-homocysteine + H(+)</text>
        <dbReference type="Rhea" id="RHEA:19369"/>
        <dbReference type="Rhea" id="RHEA-COMP:9745"/>
        <dbReference type="Rhea" id="RHEA-COMP:11600"/>
        <dbReference type="ChEBI" id="CHEBI:15378"/>
        <dbReference type="ChEBI" id="CHEBI:16367"/>
        <dbReference type="ChEBI" id="CHEBI:29979"/>
        <dbReference type="ChEBI" id="CHEBI:57856"/>
        <dbReference type="ChEBI" id="CHEBI:59789"/>
        <dbReference type="EC" id="2.1.1.85"/>
    </reaction>
</comment>
<dbReference type="Gene3D" id="3.90.1420.10">
    <property type="entry name" value="Rubisco LSMT, substrate-binding domain"/>
    <property type="match status" value="1"/>
</dbReference>
<keyword evidence="3 7" id="KW-0489">Methyltransferase</keyword>
<dbReference type="EMBL" id="JAYRBN010000037">
    <property type="protein sequence ID" value="KAL2746978.1"/>
    <property type="molecule type" value="Genomic_DNA"/>
</dbReference>
<dbReference type="Gene3D" id="3.90.1410.10">
    <property type="entry name" value="set domain protein methyltransferase, domain 1"/>
    <property type="match status" value="1"/>
</dbReference>
<feature type="domain" description="SET" evidence="8">
    <location>
        <begin position="29"/>
        <end position="264"/>
    </location>
</feature>
<comment type="subcellular location">
    <subcellularLocation>
        <location evidence="1">Cytoplasm</location>
    </subcellularLocation>
</comment>
<evidence type="ECO:0000256" key="7">
    <source>
        <dbReference type="PROSITE-ProRule" id="PRU00898"/>
    </source>
</evidence>
<evidence type="ECO:0000313" key="9">
    <source>
        <dbReference type="EMBL" id="KAL2746978.1"/>
    </source>
</evidence>
<dbReference type="Pfam" id="PF09273">
    <property type="entry name" value="Rubis-subs-bind"/>
    <property type="match status" value="1"/>
</dbReference>
<dbReference type="GO" id="GO:0032259">
    <property type="term" value="P:methylation"/>
    <property type="evidence" value="ECO:0007669"/>
    <property type="project" value="UniProtKB-KW"/>
</dbReference>
<evidence type="ECO:0000313" key="10">
    <source>
        <dbReference type="Proteomes" id="UP001607303"/>
    </source>
</evidence>
<accession>A0ABD2CPD3</accession>
<sequence length="433" mass="49790">MNVTPSLILITYNTNFLQPMKIKLSKQSRGVGQFMSWLKENDVNVDGASIVGFAGYDLGLRAERDFLENEPILEIPRKLIFSTQTAAPELESFQRDPLIQQMPQVALAIALLIEKYKENSKWKPYFDILPTSYNTVLYMNLLEMKELKGSLTLETALKQVRNITRQYTYFNRVFQNGDDAVSNLLRDFFSYDDYIWAVSTVMTRQNLIPSEDGSSMIHALIPMWDMCNHEEGRITTGFNTTSDCCECYAMRDFKKGEQIFISYGSRTNSDFLVHSGFVCLENKKDGVRLPLGISKSDPLRKERIELLEKLGLPATGDFLLKAGTEPISDSLLAFLRVFNMRKIELTHWLKSDKVTDLKHVDCALDTIVEENVMKFLLDRLKLLIAKYPSTIEEDLEKLNTRLPKMQRLIVQLRVSEMKILLNALDYVGQWLKV</sequence>
<dbReference type="EC" id="2.1.1.85" evidence="7"/>
<dbReference type="InterPro" id="IPR046341">
    <property type="entry name" value="SET_dom_sf"/>
</dbReference>